<protein>
    <submittedName>
        <fullName evidence="6">GntR family transcriptional regulator</fullName>
    </submittedName>
</protein>
<keyword evidence="3" id="KW-0238">DNA-binding</keyword>
<dbReference type="InterPro" id="IPR036388">
    <property type="entry name" value="WH-like_DNA-bd_sf"/>
</dbReference>
<dbReference type="Proteomes" id="UP000190188">
    <property type="component" value="Unassembled WGS sequence"/>
</dbReference>
<dbReference type="SMART" id="SM00345">
    <property type="entry name" value="HTH_GNTR"/>
    <property type="match status" value="1"/>
</dbReference>
<dbReference type="SUPFAM" id="SSF53822">
    <property type="entry name" value="Periplasmic binding protein-like I"/>
    <property type="match status" value="1"/>
</dbReference>
<dbReference type="CDD" id="cd06267">
    <property type="entry name" value="PBP1_LacI_sugar_binding-like"/>
    <property type="match status" value="1"/>
</dbReference>
<dbReference type="Pfam" id="PF13377">
    <property type="entry name" value="Peripla_BP_3"/>
    <property type="match status" value="1"/>
</dbReference>
<organism evidence="6 7">
    <name type="scientific">Paenibacillus selenitireducens</name>
    <dbReference type="NCBI Taxonomy" id="1324314"/>
    <lineage>
        <taxon>Bacteria</taxon>
        <taxon>Bacillati</taxon>
        <taxon>Bacillota</taxon>
        <taxon>Bacilli</taxon>
        <taxon>Bacillales</taxon>
        <taxon>Paenibacillaceae</taxon>
        <taxon>Paenibacillus</taxon>
    </lineage>
</organism>
<reference evidence="6 7" key="1">
    <citation type="submission" date="2017-01" db="EMBL/GenBank/DDBJ databases">
        <title>Genome analysis of Paenibacillus selenitrireducens ES3-24.</title>
        <authorList>
            <person name="Xu D."/>
            <person name="Yao R."/>
            <person name="Zheng S."/>
        </authorList>
    </citation>
    <scope>NUCLEOTIDE SEQUENCE [LARGE SCALE GENOMIC DNA]</scope>
    <source>
        <strain evidence="6 7">ES3-24</strain>
    </source>
</reference>
<evidence type="ECO:0000259" key="5">
    <source>
        <dbReference type="PROSITE" id="PS50949"/>
    </source>
</evidence>
<feature type="domain" description="HTH gntR-type" evidence="5">
    <location>
        <begin position="6"/>
        <end position="74"/>
    </location>
</feature>
<sequence length="388" mass="43621">MQNDRQPLYMQIKKYFKELISSGALSTDDKIPAEKDLMKQFDVSRITVANALAQLAAEGWIYRIPGRGSFVSKEAQHLFQISRPESKSEDSPLFIPTAPIHHRKMIGFLIPNIIDFFAIRLLNGMKDALAGTDYYLVIRFTNNNKQEEKDAVLDLIQKGAVGLIVFPSDAENYNEEILALKLKHFPFVLVDRYFPGVETDYVASDGFLGVQLAVNHLWELGHRKIAICSDSPLPTLTVEDRIAGYMESMKQKGVLIDPALILTEFNVNYNNIEEDQPLYRYIKNGMASAFITLNASLGLHIASIAKKLDMRVPEDISIITFDDPSPGFDESGIFTFVSQGEAEMGRKAMQILLGLLNKPAIQERHYHKIILKPELVVRNSTGSFSNGH</sequence>
<evidence type="ECO:0000256" key="4">
    <source>
        <dbReference type="ARBA" id="ARBA00023163"/>
    </source>
</evidence>
<dbReference type="SUPFAM" id="SSF46785">
    <property type="entry name" value="Winged helix' DNA-binding domain"/>
    <property type="match status" value="1"/>
</dbReference>
<dbReference type="PANTHER" id="PTHR30146">
    <property type="entry name" value="LACI-RELATED TRANSCRIPTIONAL REPRESSOR"/>
    <property type="match status" value="1"/>
</dbReference>
<dbReference type="EMBL" id="MSZX01000013">
    <property type="protein sequence ID" value="OPA73924.1"/>
    <property type="molecule type" value="Genomic_DNA"/>
</dbReference>
<dbReference type="Pfam" id="PF00392">
    <property type="entry name" value="GntR"/>
    <property type="match status" value="1"/>
</dbReference>
<dbReference type="PROSITE" id="PS50949">
    <property type="entry name" value="HTH_GNTR"/>
    <property type="match status" value="1"/>
</dbReference>
<evidence type="ECO:0000256" key="3">
    <source>
        <dbReference type="ARBA" id="ARBA00023125"/>
    </source>
</evidence>
<dbReference type="InterPro" id="IPR028082">
    <property type="entry name" value="Peripla_BP_I"/>
</dbReference>
<dbReference type="InterPro" id="IPR046335">
    <property type="entry name" value="LacI/GalR-like_sensor"/>
</dbReference>
<dbReference type="OrthoDB" id="457376at2"/>
<dbReference type="PRINTS" id="PR00035">
    <property type="entry name" value="HTHGNTR"/>
</dbReference>
<evidence type="ECO:0000313" key="7">
    <source>
        <dbReference type="Proteomes" id="UP000190188"/>
    </source>
</evidence>
<keyword evidence="1" id="KW-0678">Repressor</keyword>
<dbReference type="STRING" id="1324314.BVG16_26140"/>
<dbReference type="CDD" id="cd07377">
    <property type="entry name" value="WHTH_GntR"/>
    <property type="match status" value="1"/>
</dbReference>
<proteinExistence type="predicted"/>
<dbReference type="AlphaFoldDB" id="A0A1T2X225"/>
<keyword evidence="4" id="KW-0804">Transcription</keyword>
<dbReference type="FunFam" id="1.10.10.10:FF:000079">
    <property type="entry name" value="GntR family transcriptional regulator"/>
    <property type="match status" value="1"/>
</dbReference>
<dbReference type="Gene3D" id="1.10.10.10">
    <property type="entry name" value="Winged helix-like DNA-binding domain superfamily/Winged helix DNA-binding domain"/>
    <property type="match status" value="1"/>
</dbReference>
<keyword evidence="7" id="KW-1185">Reference proteome</keyword>
<evidence type="ECO:0000313" key="6">
    <source>
        <dbReference type="EMBL" id="OPA73924.1"/>
    </source>
</evidence>
<dbReference type="GO" id="GO:0003700">
    <property type="term" value="F:DNA-binding transcription factor activity"/>
    <property type="evidence" value="ECO:0007669"/>
    <property type="project" value="InterPro"/>
</dbReference>
<evidence type="ECO:0000256" key="2">
    <source>
        <dbReference type="ARBA" id="ARBA00023015"/>
    </source>
</evidence>
<dbReference type="InterPro" id="IPR036390">
    <property type="entry name" value="WH_DNA-bd_sf"/>
</dbReference>
<keyword evidence="2" id="KW-0805">Transcription regulation</keyword>
<dbReference type="InterPro" id="IPR000524">
    <property type="entry name" value="Tscrpt_reg_HTH_GntR"/>
</dbReference>
<evidence type="ECO:0000256" key="1">
    <source>
        <dbReference type="ARBA" id="ARBA00022491"/>
    </source>
</evidence>
<dbReference type="PANTHER" id="PTHR30146:SF95">
    <property type="entry name" value="RIBOSE OPERON REPRESSOR"/>
    <property type="match status" value="1"/>
</dbReference>
<accession>A0A1T2X225</accession>
<name>A0A1T2X225_9BACL</name>
<dbReference type="GO" id="GO:0000976">
    <property type="term" value="F:transcription cis-regulatory region binding"/>
    <property type="evidence" value="ECO:0007669"/>
    <property type="project" value="TreeGrafter"/>
</dbReference>
<comment type="caution">
    <text evidence="6">The sequence shown here is derived from an EMBL/GenBank/DDBJ whole genome shotgun (WGS) entry which is preliminary data.</text>
</comment>
<dbReference type="RefSeq" id="WP_078502153.1">
    <property type="nucleotide sequence ID" value="NZ_MSZX01000013.1"/>
</dbReference>
<dbReference type="Gene3D" id="3.40.50.2300">
    <property type="match status" value="2"/>
</dbReference>
<gene>
    <name evidence="6" type="ORF">BVG16_26140</name>
</gene>